<dbReference type="Proteomes" id="UP000029736">
    <property type="component" value="Unassembled WGS sequence"/>
</dbReference>
<reference evidence="3 4" key="1">
    <citation type="journal article" date="2014" name="Int. J. Syst. Evol. Microbiol.">
        <title>Phaeodactylibacter xiamenensis gen. nov., sp. nov., a member of the family Saprospiraceae isolated from the marine alga Phaeodactylum tricornutum.</title>
        <authorList>
            <person name="Chen Z.Jr."/>
            <person name="Lei X."/>
            <person name="Lai Q."/>
            <person name="Li Y."/>
            <person name="Zhang B."/>
            <person name="Zhang J."/>
            <person name="Zhang H."/>
            <person name="Yang L."/>
            <person name="Zheng W."/>
            <person name="Tian Y."/>
            <person name="Yu Z."/>
            <person name="Xu H.Jr."/>
            <person name="Zheng T."/>
        </authorList>
    </citation>
    <scope>NUCLEOTIDE SEQUENCE [LARGE SCALE GENOMIC DNA]</scope>
    <source>
        <strain evidence="3 4">KD52</strain>
    </source>
</reference>
<dbReference type="STRING" id="1524460.IX84_22030"/>
<accession>A0A098S3R5</accession>
<dbReference type="EMBL" id="JPOS01000079">
    <property type="protein sequence ID" value="KGE86458.1"/>
    <property type="molecule type" value="Genomic_DNA"/>
</dbReference>
<keyword evidence="4" id="KW-1185">Reference proteome</keyword>
<dbReference type="AlphaFoldDB" id="A0A098S3R5"/>
<evidence type="ECO:0000313" key="4">
    <source>
        <dbReference type="Proteomes" id="UP000029736"/>
    </source>
</evidence>
<name>A0A098S3R5_9BACT</name>
<keyword evidence="2" id="KW-1133">Transmembrane helix</keyword>
<feature type="region of interest" description="Disordered" evidence="1">
    <location>
        <begin position="30"/>
        <end position="54"/>
    </location>
</feature>
<evidence type="ECO:0000313" key="3">
    <source>
        <dbReference type="EMBL" id="KGE86458.1"/>
    </source>
</evidence>
<keyword evidence="2" id="KW-0472">Membrane</keyword>
<evidence type="ECO:0000256" key="1">
    <source>
        <dbReference type="SAM" id="MobiDB-lite"/>
    </source>
</evidence>
<feature type="transmembrane region" description="Helical" evidence="2">
    <location>
        <begin position="6"/>
        <end position="25"/>
    </location>
</feature>
<comment type="caution">
    <text evidence="3">The sequence shown here is derived from an EMBL/GenBank/DDBJ whole genome shotgun (WGS) entry which is preliminary data.</text>
</comment>
<organism evidence="3 4">
    <name type="scientific">Phaeodactylibacter xiamenensis</name>
    <dbReference type="NCBI Taxonomy" id="1524460"/>
    <lineage>
        <taxon>Bacteria</taxon>
        <taxon>Pseudomonadati</taxon>
        <taxon>Bacteroidota</taxon>
        <taxon>Saprospiria</taxon>
        <taxon>Saprospirales</taxon>
        <taxon>Haliscomenobacteraceae</taxon>
        <taxon>Phaeodactylibacter</taxon>
    </lineage>
</organism>
<dbReference type="RefSeq" id="WP_044225323.1">
    <property type="nucleotide sequence ID" value="NZ_JBKAGJ010000026.1"/>
</dbReference>
<keyword evidence="2" id="KW-0812">Transmembrane</keyword>
<protein>
    <submittedName>
        <fullName evidence="3">Uncharacterized protein</fullName>
    </submittedName>
</protein>
<gene>
    <name evidence="3" type="ORF">IX84_22030</name>
</gene>
<evidence type="ECO:0000256" key="2">
    <source>
        <dbReference type="SAM" id="Phobius"/>
    </source>
</evidence>
<sequence length="72" mass="7898">MLKKYKTHIIVGAVIIAGIAAYYFYKKEKVNGSKNGTGSIPAATEDDPTSKLTDVKTETDKVNVERAMSYLN</sequence>
<proteinExistence type="predicted"/>